<organism evidence="9 10">
    <name type="scientific">Candidatus Nitrospira neomarina</name>
    <dbReference type="NCBI Taxonomy" id="3020899"/>
    <lineage>
        <taxon>Bacteria</taxon>
        <taxon>Pseudomonadati</taxon>
        <taxon>Nitrospirota</taxon>
        <taxon>Nitrospiria</taxon>
        <taxon>Nitrospirales</taxon>
        <taxon>Nitrospiraceae</taxon>
        <taxon>Nitrospira</taxon>
    </lineage>
</organism>
<sequence>MGLTHVPTIRLADLTEAQKRAYLLADNKLVEQAGWDRELLALEFQELQALELDCDLTITGFSTAEIDLLMDSLSADDDDPDGDDPNPGDEPPPTTPPVSRRGDLWLLGPHRVLCGDATDPAAFLLLMEGQLAQMVFLDPPYNVPIGGHVCGLGAVQHPNFAMASGEMSEADFTTFLQSLFTQLTQQSVEGAIHYLCMDWRHLYELLTAARSVYPTIKNLCVWTKDNGGMGTFYRSQHELVLVAKHGTAPHINNFELGQHGRYRTNVWSYPGSNSFHADREQLLALHPTVKPVAMIADAIKDCSHRGGIILDSCAGSGSTMLGAEQTGRCAYLMKLDPRYVDTAVRRWERATGQTAHHAETGLTFTQMQEDRGHERA</sequence>
<dbReference type="EMBL" id="CP116968">
    <property type="protein sequence ID" value="WNM63152.1"/>
    <property type="molecule type" value="Genomic_DNA"/>
</dbReference>
<name>A0AA96GLN3_9BACT</name>
<dbReference type="InterPro" id="IPR002052">
    <property type="entry name" value="DNA_methylase_N6_adenine_CS"/>
</dbReference>
<evidence type="ECO:0000259" key="8">
    <source>
        <dbReference type="Pfam" id="PF01555"/>
    </source>
</evidence>
<dbReference type="GO" id="GO:0032259">
    <property type="term" value="P:methylation"/>
    <property type="evidence" value="ECO:0007669"/>
    <property type="project" value="UniProtKB-KW"/>
</dbReference>
<feature type="compositionally biased region" description="Acidic residues" evidence="7">
    <location>
        <begin position="74"/>
        <end position="87"/>
    </location>
</feature>
<dbReference type="InterPro" id="IPR002941">
    <property type="entry name" value="DNA_methylase_N4/N6"/>
</dbReference>
<feature type="region of interest" description="Disordered" evidence="7">
    <location>
        <begin position="351"/>
        <end position="376"/>
    </location>
</feature>
<feature type="region of interest" description="Disordered" evidence="7">
    <location>
        <begin position="73"/>
        <end position="101"/>
    </location>
</feature>
<dbReference type="InterPro" id="IPR029063">
    <property type="entry name" value="SAM-dependent_MTases_sf"/>
</dbReference>
<dbReference type="RefSeq" id="WP_312747536.1">
    <property type="nucleotide sequence ID" value="NZ_CP116968.1"/>
</dbReference>
<comment type="catalytic activity">
    <reaction evidence="6">
        <text>a 2'-deoxyadenosine in DNA + S-adenosyl-L-methionine = an N(6)-methyl-2'-deoxyadenosine in DNA + S-adenosyl-L-homocysteine + H(+)</text>
        <dbReference type="Rhea" id="RHEA:15197"/>
        <dbReference type="Rhea" id="RHEA-COMP:12418"/>
        <dbReference type="Rhea" id="RHEA-COMP:12419"/>
        <dbReference type="ChEBI" id="CHEBI:15378"/>
        <dbReference type="ChEBI" id="CHEBI:57856"/>
        <dbReference type="ChEBI" id="CHEBI:59789"/>
        <dbReference type="ChEBI" id="CHEBI:90615"/>
        <dbReference type="ChEBI" id="CHEBI:90616"/>
        <dbReference type="EC" id="2.1.1.72"/>
    </reaction>
</comment>
<keyword evidence="3 9" id="KW-0489">Methyltransferase</keyword>
<comment type="similarity">
    <text evidence="1">Belongs to the N(4)/N(6)-methyltransferase family.</text>
</comment>
<dbReference type="InterPro" id="IPR015840">
    <property type="entry name" value="DNA_MeTrfase_ParB"/>
</dbReference>
<keyword evidence="5" id="KW-0949">S-adenosyl-L-methionine</keyword>
<feature type="domain" description="DNA methylase N-4/N-6" evidence="8">
    <location>
        <begin position="133"/>
        <end position="344"/>
    </location>
</feature>
<evidence type="ECO:0000313" key="10">
    <source>
        <dbReference type="Proteomes" id="UP001302494"/>
    </source>
</evidence>
<dbReference type="GO" id="GO:0008170">
    <property type="term" value="F:N-methyltransferase activity"/>
    <property type="evidence" value="ECO:0007669"/>
    <property type="project" value="InterPro"/>
</dbReference>
<protein>
    <recommendedName>
        <fullName evidence="2">site-specific DNA-methyltransferase (adenine-specific)</fullName>
        <ecNumber evidence="2">2.1.1.72</ecNumber>
    </recommendedName>
</protein>
<dbReference type="Proteomes" id="UP001302494">
    <property type="component" value="Chromosome"/>
</dbReference>
<evidence type="ECO:0000256" key="4">
    <source>
        <dbReference type="ARBA" id="ARBA00022679"/>
    </source>
</evidence>
<dbReference type="AlphaFoldDB" id="A0AA96GLN3"/>
<dbReference type="GO" id="GO:0009007">
    <property type="term" value="F:site-specific DNA-methyltransferase (adenine-specific) activity"/>
    <property type="evidence" value="ECO:0007669"/>
    <property type="project" value="UniProtKB-EC"/>
</dbReference>
<dbReference type="PROSITE" id="PS00092">
    <property type="entry name" value="N6_MTASE"/>
    <property type="match status" value="1"/>
</dbReference>
<dbReference type="KEGG" id="nneo:PQG83_05195"/>
<dbReference type="GO" id="GO:0003677">
    <property type="term" value="F:DNA binding"/>
    <property type="evidence" value="ECO:0007669"/>
    <property type="project" value="InterPro"/>
</dbReference>
<accession>A0AA96GLN3</accession>
<evidence type="ECO:0000256" key="3">
    <source>
        <dbReference type="ARBA" id="ARBA00022603"/>
    </source>
</evidence>
<gene>
    <name evidence="9" type="ORF">PQG83_05195</name>
</gene>
<evidence type="ECO:0000256" key="2">
    <source>
        <dbReference type="ARBA" id="ARBA00011900"/>
    </source>
</evidence>
<dbReference type="SUPFAM" id="SSF53335">
    <property type="entry name" value="S-adenosyl-L-methionine-dependent methyltransferases"/>
    <property type="match status" value="1"/>
</dbReference>
<keyword evidence="4" id="KW-0808">Transferase</keyword>
<dbReference type="PIRSF" id="PIRSF036758">
    <property type="entry name" value="Aden_M_ParB"/>
    <property type="match status" value="1"/>
</dbReference>
<evidence type="ECO:0000313" key="9">
    <source>
        <dbReference type="EMBL" id="WNM63152.1"/>
    </source>
</evidence>
<evidence type="ECO:0000256" key="7">
    <source>
        <dbReference type="SAM" id="MobiDB-lite"/>
    </source>
</evidence>
<evidence type="ECO:0000256" key="1">
    <source>
        <dbReference type="ARBA" id="ARBA00006594"/>
    </source>
</evidence>
<dbReference type="EC" id="2.1.1.72" evidence="2"/>
<evidence type="ECO:0000256" key="5">
    <source>
        <dbReference type="ARBA" id="ARBA00022691"/>
    </source>
</evidence>
<dbReference type="Gene3D" id="3.40.50.150">
    <property type="entry name" value="Vaccinia Virus protein VP39"/>
    <property type="match status" value="1"/>
</dbReference>
<keyword evidence="10" id="KW-1185">Reference proteome</keyword>
<dbReference type="InterPro" id="IPR002295">
    <property type="entry name" value="N4/N6-MTase_EcoPI_Mod-like"/>
</dbReference>
<dbReference type="Pfam" id="PF01555">
    <property type="entry name" value="N6_N4_Mtase"/>
    <property type="match status" value="1"/>
</dbReference>
<proteinExistence type="inferred from homology"/>
<evidence type="ECO:0000256" key="6">
    <source>
        <dbReference type="ARBA" id="ARBA00047942"/>
    </source>
</evidence>
<reference evidence="9 10" key="1">
    <citation type="submission" date="2023-01" db="EMBL/GenBank/DDBJ databases">
        <title>Cultivation and genomic characterization of new, ubiquitous marine nitrite-oxidizing bacteria from the Nitrospirales.</title>
        <authorList>
            <person name="Mueller A.J."/>
            <person name="Daebeler A."/>
            <person name="Herbold C.W."/>
            <person name="Kirkegaard R.H."/>
            <person name="Daims H."/>
        </authorList>
    </citation>
    <scope>NUCLEOTIDE SEQUENCE [LARGE SCALE GENOMIC DNA]</scope>
    <source>
        <strain evidence="9 10">DK</strain>
    </source>
</reference>
<dbReference type="PRINTS" id="PR00506">
    <property type="entry name" value="D21N6MTFRASE"/>
</dbReference>